<organism evidence="1 2">
    <name type="scientific">Salix dunnii</name>
    <dbReference type="NCBI Taxonomy" id="1413687"/>
    <lineage>
        <taxon>Eukaryota</taxon>
        <taxon>Viridiplantae</taxon>
        <taxon>Streptophyta</taxon>
        <taxon>Embryophyta</taxon>
        <taxon>Tracheophyta</taxon>
        <taxon>Spermatophyta</taxon>
        <taxon>Magnoliopsida</taxon>
        <taxon>eudicotyledons</taxon>
        <taxon>Gunneridae</taxon>
        <taxon>Pentapetalae</taxon>
        <taxon>rosids</taxon>
        <taxon>fabids</taxon>
        <taxon>Malpighiales</taxon>
        <taxon>Salicaceae</taxon>
        <taxon>Saliceae</taxon>
        <taxon>Salix</taxon>
    </lineage>
</organism>
<evidence type="ECO:0000313" key="2">
    <source>
        <dbReference type="Proteomes" id="UP000657918"/>
    </source>
</evidence>
<dbReference type="EMBL" id="JADGMS010000005">
    <property type="protein sequence ID" value="KAF9682579.1"/>
    <property type="molecule type" value="Genomic_DNA"/>
</dbReference>
<dbReference type="Proteomes" id="UP000657918">
    <property type="component" value="Unassembled WGS sequence"/>
</dbReference>
<comment type="caution">
    <text evidence="1">The sequence shown here is derived from an EMBL/GenBank/DDBJ whole genome shotgun (WGS) entry which is preliminary data.</text>
</comment>
<accession>A0A835MZB7</accession>
<evidence type="ECO:0000313" key="1">
    <source>
        <dbReference type="EMBL" id="KAF9682579.1"/>
    </source>
</evidence>
<sequence length="70" mass="7873">MYVTAQNGCLPLPLPTRNSPPSSTIQRLTSYLDSNRSNFCSIDLFSLTGLLWEWQKLIRCDARLILGGTK</sequence>
<gene>
    <name evidence="1" type="ORF">SADUNF_Sadunf05G0123700</name>
</gene>
<reference evidence="1 2" key="1">
    <citation type="submission" date="2020-10" db="EMBL/GenBank/DDBJ databases">
        <title>Plant Genome Project.</title>
        <authorList>
            <person name="Zhang R.-G."/>
        </authorList>
    </citation>
    <scope>NUCLEOTIDE SEQUENCE [LARGE SCALE GENOMIC DNA]</scope>
    <source>
        <strain evidence="1">FAFU-HL-1</strain>
        <tissue evidence="1">Leaf</tissue>
    </source>
</reference>
<proteinExistence type="predicted"/>
<dbReference type="AlphaFoldDB" id="A0A835MZB7"/>
<protein>
    <submittedName>
        <fullName evidence="1">Uncharacterized protein</fullName>
    </submittedName>
</protein>
<keyword evidence="2" id="KW-1185">Reference proteome</keyword>
<name>A0A835MZB7_9ROSI</name>